<dbReference type="Gene3D" id="2.40.50.140">
    <property type="entry name" value="Nucleic acid-binding proteins"/>
    <property type="match status" value="1"/>
</dbReference>
<keyword evidence="9 10" id="KW-0472">Membrane</keyword>
<keyword evidence="4 10" id="KW-0479">Metal-binding</keyword>
<keyword evidence="7 10" id="KW-1133">Transmembrane helix</keyword>
<name>A0ABT1CEI2_9PROT</name>
<dbReference type="Proteomes" id="UP001523401">
    <property type="component" value="Unassembled WGS sequence"/>
</dbReference>
<comment type="subcellular location">
    <subcellularLocation>
        <location evidence="10">Cell membrane</location>
        <topology evidence="10">Single-pass type II membrane protein</topology>
    </subcellularLocation>
    <subcellularLocation>
        <location evidence="1">Membrane</location>
    </subcellularLocation>
</comment>
<evidence type="ECO:0000256" key="10">
    <source>
        <dbReference type="HAMAP-Rule" id="MF_01959"/>
    </source>
</evidence>
<dbReference type="NCBIfam" id="NF009731">
    <property type="entry name" value="PRK13254.1-5"/>
    <property type="match status" value="1"/>
</dbReference>
<keyword evidence="10" id="KW-1003">Cell membrane</keyword>
<dbReference type="HAMAP" id="MF_01959">
    <property type="entry name" value="CcmE"/>
    <property type="match status" value="1"/>
</dbReference>
<keyword evidence="13" id="KW-1185">Reference proteome</keyword>
<feature type="topological domain" description="Cytoplasmic" evidence="10">
    <location>
        <begin position="1"/>
        <end position="7"/>
    </location>
</feature>
<evidence type="ECO:0000256" key="9">
    <source>
        <dbReference type="ARBA" id="ARBA00023136"/>
    </source>
</evidence>
<dbReference type="InterPro" id="IPR012340">
    <property type="entry name" value="NA-bd_OB-fold"/>
</dbReference>
<keyword evidence="3 10" id="KW-0812">Transmembrane</keyword>
<evidence type="ECO:0000256" key="11">
    <source>
        <dbReference type="SAM" id="MobiDB-lite"/>
    </source>
</evidence>
<accession>A0ABT1CEI2</accession>
<keyword evidence="2 10" id="KW-0349">Heme</keyword>
<evidence type="ECO:0000256" key="3">
    <source>
        <dbReference type="ARBA" id="ARBA00022692"/>
    </source>
</evidence>
<evidence type="ECO:0000256" key="1">
    <source>
        <dbReference type="ARBA" id="ARBA00004370"/>
    </source>
</evidence>
<evidence type="ECO:0000313" key="13">
    <source>
        <dbReference type="Proteomes" id="UP001523401"/>
    </source>
</evidence>
<dbReference type="InterPro" id="IPR036127">
    <property type="entry name" value="CcmE-like_sf"/>
</dbReference>
<comment type="function">
    <text evidence="10">Heme chaperone required for the biogenesis of c-type cytochromes. Transiently binds heme delivered by CcmC and transfers the heme to apo-cytochromes in a process facilitated by CcmF and CcmH.</text>
</comment>
<dbReference type="Pfam" id="PF03100">
    <property type="entry name" value="CcmE"/>
    <property type="match status" value="1"/>
</dbReference>
<feature type="compositionally biased region" description="Polar residues" evidence="11">
    <location>
        <begin position="176"/>
        <end position="193"/>
    </location>
</feature>
<gene>
    <name evidence="10 12" type="primary">ccmE</name>
    <name evidence="10" type="synonym">cycJ</name>
    <name evidence="12" type="ORF">NF685_04365</name>
</gene>
<keyword evidence="8 10" id="KW-0408">Iron</keyword>
<feature type="topological domain" description="Extracellular" evidence="10">
    <location>
        <begin position="29"/>
        <end position="202"/>
    </location>
</feature>
<dbReference type="PANTHER" id="PTHR34128">
    <property type="entry name" value="CYTOCHROME C-TYPE BIOGENESIS PROTEIN CCME HOMOLOG, MITOCHONDRIAL"/>
    <property type="match status" value="1"/>
</dbReference>
<keyword evidence="6 10" id="KW-0735">Signal-anchor</keyword>
<feature type="binding site" description="axial binding residue" evidence="10">
    <location>
        <position position="129"/>
    </location>
    <ligand>
        <name>heme</name>
        <dbReference type="ChEBI" id="CHEBI:30413"/>
    </ligand>
    <ligandPart>
        <name>Fe</name>
        <dbReference type="ChEBI" id="CHEBI:18248"/>
    </ligandPart>
</feature>
<evidence type="ECO:0000256" key="5">
    <source>
        <dbReference type="ARBA" id="ARBA00022748"/>
    </source>
</evidence>
<dbReference type="SUPFAM" id="SSF82093">
    <property type="entry name" value="Heme chaperone CcmE"/>
    <property type="match status" value="1"/>
</dbReference>
<comment type="caution">
    <text evidence="12">The sequence shown here is derived from an EMBL/GenBank/DDBJ whole genome shotgun (WGS) entry which is preliminary data.</text>
</comment>
<dbReference type="PANTHER" id="PTHR34128:SF2">
    <property type="entry name" value="CYTOCHROME C-TYPE BIOGENESIS PROTEIN CCME HOMOLOG, MITOCHONDRIAL"/>
    <property type="match status" value="1"/>
</dbReference>
<evidence type="ECO:0000256" key="4">
    <source>
        <dbReference type="ARBA" id="ARBA00022723"/>
    </source>
</evidence>
<dbReference type="InterPro" id="IPR004329">
    <property type="entry name" value="CcmE"/>
</dbReference>
<evidence type="ECO:0000256" key="2">
    <source>
        <dbReference type="ARBA" id="ARBA00022617"/>
    </source>
</evidence>
<dbReference type="EMBL" id="JAMXQU010000002">
    <property type="protein sequence ID" value="MCO6159265.1"/>
    <property type="molecule type" value="Genomic_DNA"/>
</dbReference>
<evidence type="ECO:0000256" key="7">
    <source>
        <dbReference type="ARBA" id="ARBA00022989"/>
    </source>
</evidence>
<evidence type="ECO:0000256" key="6">
    <source>
        <dbReference type="ARBA" id="ARBA00022968"/>
    </source>
</evidence>
<feature type="binding site" description="covalent" evidence="10">
    <location>
        <position position="125"/>
    </location>
    <ligand>
        <name>heme</name>
        <dbReference type="ChEBI" id="CHEBI:30413"/>
    </ligand>
</feature>
<feature type="region of interest" description="Disordered" evidence="11">
    <location>
        <begin position="140"/>
        <end position="202"/>
    </location>
</feature>
<sequence>MTRKTRRLWLVLSCLACFAVATMLVLNAFSSSIVFFMAPSQMLKTPPAPDRTIRLGGMVVAGSLHRTVDGRVPVNLFQITDGQAAVDVRFEGILPDLFREGQSVVALGTYRRGQAFMASEVLAKHDETYMPKEVAEALQKSGQWDPRFGKPPSSASWNSMIRGDGTTHAPGERAGSSKTDTMPTAPVQAQTPDVQVGKRTEP</sequence>
<reference evidence="12 13" key="1">
    <citation type="submission" date="2022-06" db="EMBL/GenBank/DDBJ databases">
        <title>Whole-genome of Asaia lannensis strain LMG 27011T.</title>
        <authorList>
            <person name="Sombolestani A."/>
        </authorList>
    </citation>
    <scope>NUCLEOTIDE SEQUENCE [LARGE SCALE GENOMIC DNA]</scope>
    <source>
        <strain evidence="12 13">NBRC 102526</strain>
    </source>
</reference>
<evidence type="ECO:0000313" key="12">
    <source>
        <dbReference type="EMBL" id="MCO6159265.1"/>
    </source>
</evidence>
<comment type="similarity">
    <text evidence="10">Belongs to the CcmE/CycJ family.</text>
</comment>
<dbReference type="NCBIfam" id="NF009727">
    <property type="entry name" value="PRK13254.1-1"/>
    <property type="match status" value="1"/>
</dbReference>
<evidence type="ECO:0000256" key="8">
    <source>
        <dbReference type="ARBA" id="ARBA00023004"/>
    </source>
</evidence>
<proteinExistence type="inferred from homology"/>
<organism evidence="12 13">
    <name type="scientific">Asaia lannensis NBRC 102526</name>
    <dbReference type="NCBI Taxonomy" id="1307926"/>
    <lineage>
        <taxon>Bacteria</taxon>
        <taxon>Pseudomonadati</taxon>
        <taxon>Pseudomonadota</taxon>
        <taxon>Alphaproteobacteria</taxon>
        <taxon>Acetobacterales</taxon>
        <taxon>Acetobacteraceae</taxon>
        <taxon>Asaia</taxon>
    </lineage>
</organism>
<keyword evidence="5 10" id="KW-0201">Cytochrome c-type biogenesis</keyword>
<protein>
    <recommendedName>
        <fullName evidence="10">Cytochrome c-type biogenesis protein CcmE</fullName>
    </recommendedName>
    <alternativeName>
        <fullName evidence="10">Cytochrome c maturation protein E</fullName>
    </alternativeName>
    <alternativeName>
        <fullName evidence="10">Heme chaperone CcmE</fullName>
    </alternativeName>
</protein>